<dbReference type="SUPFAM" id="SSF51735">
    <property type="entry name" value="NAD(P)-binding Rossmann-fold domains"/>
    <property type="match status" value="1"/>
</dbReference>
<proteinExistence type="inferred from homology"/>
<dbReference type="Pfam" id="PF00389">
    <property type="entry name" value="2-Hacid_dh"/>
    <property type="match status" value="1"/>
</dbReference>
<dbReference type="PANTHER" id="PTHR42789">
    <property type="entry name" value="D-ISOMER SPECIFIC 2-HYDROXYACID DEHYDROGENASE FAMILY PROTEIN (AFU_ORTHOLOGUE AFUA_6G10090)"/>
    <property type="match status" value="1"/>
</dbReference>
<evidence type="ECO:0000313" key="7">
    <source>
        <dbReference type="EMBL" id="GLY68163.1"/>
    </source>
</evidence>
<dbReference type="InterPro" id="IPR050857">
    <property type="entry name" value="D-2-hydroxyacid_DH"/>
</dbReference>
<dbReference type="PANTHER" id="PTHR42789:SF1">
    <property type="entry name" value="D-ISOMER SPECIFIC 2-HYDROXYACID DEHYDROGENASE FAMILY PROTEIN (AFU_ORTHOLOGUE AFUA_6G10090)"/>
    <property type="match status" value="1"/>
</dbReference>
<name>A0A9W6R2P8_9PSEU</name>
<dbReference type="PROSITE" id="PS00671">
    <property type="entry name" value="D_2_HYDROXYACID_DH_3"/>
    <property type="match status" value="1"/>
</dbReference>
<comment type="caution">
    <text evidence="7">The sequence shown here is derived from an EMBL/GenBank/DDBJ whole genome shotgun (WGS) entry which is preliminary data.</text>
</comment>
<dbReference type="GO" id="GO:0051287">
    <property type="term" value="F:NAD binding"/>
    <property type="evidence" value="ECO:0007669"/>
    <property type="project" value="InterPro"/>
</dbReference>
<dbReference type="AlphaFoldDB" id="A0A9W6R2P8"/>
<gene>
    <name evidence="7" type="ORF">Atai01_47820</name>
</gene>
<comment type="similarity">
    <text evidence="1 4">Belongs to the D-isomer specific 2-hydroxyacid dehydrogenase family.</text>
</comment>
<dbReference type="EMBL" id="BSTI01000010">
    <property type="protein sequence ID" value="GLY68163.1"/>
    <property type="molecule type" value="Genomic_DNA"/>
</dbReference>
<dbReference type="SUPFAM" id="SSF52283">
    <property type="entry name" value="Formate/glycerate dehydrogenase catalytic domain-like"/>
    <property type="match status" value="1"/>
</dbReference>
<sequence length="322" mass="33508">MTALIDVVVTEDITGAPLDELAARRQVVFRPDAWRDRTGLRDLAQRARALVVRNRTEVDDDLLGAPDLRIVARVGVGLDNIDLVAADRRGIVVSAPLGANAISVAEHTLGLALALARRTARLHAGCRAGEWDRSAGIELHGGTWGLLGAGATGRACGRLARALGMRVLAHDPGVDPDDAGLTAAGIELAPLVEVVAGADVLSVHLPATDSTRGLVDARLLARMRPTALLVNVGRGEVVDEEALADAVESGALAGAALDVRAQEPPSPGRLETLDNVLLTPHIAGITTQSQKRILSTLVADIDAVLDGGRPASAVDAWGRGRK</sequence>
<feature type="domain" description="D-isomer specific 2-hydroxyacid dehydrogenase catalytic" evidence="5">
    <location>
        <begin position="8"/>
        <end position="314"/>
    </location>
</feature>
<dbReference type="RefSeq" id="WP_285488245.1">
    <property type="nucleotide sequence ID" value="NZ_BSTI01000010.1"/>
</dbReference>
<dbReference type="Pfam" id="PF02826">
    <property type="entry name" value="2-Hacid_dh_C"/>
    <property type="match status" value="1"/>
</dbReference>
<feature type="domain" description="D-isomer specific 2-hydroxyacid dehydrogenase NAD-binding" evidence="6">
    <location>
        <begin position="109"/>
        <end position="283"/>
    </location>
</feature>
<accession>A0A9W6R2P8</accession>
<evidence type="ECO:0000256" key="3">
    <source>
        <dbReference type="ARBA" id="ARBA00023027"/>
    </source>
</evidence>
<dbReference type="CDD" id="cd12173">
    <property type="entry name" value="PGDH_4"/>
    <property type="match status" value="1"/>
</dbReference>
<evidence type="ECO:0008006" key="9">
    <source>
        <dbReference type="Google" id="ProtNLM"/>
    </source>
</evidence>
<keyword evidence="8" id="KW-1185">Reference proteome</keyword>
<evidence type="ECO:0000256" key="1">
    <source>
        <dbReference type="ARBA" id="ARBA00005854"/>
    </source>
</evidence>
<dbReference type="InterPro" id="IPR006140">
    <property type="entry name" value="D-isomer_DH_NAD-bd"/>
</dbReference>
<evidence type="ECO:0000259" key="5">
    <source>
        <dbReference type="Pfam" id="PF00389"/>
    </source>
</evidence>
<dbReference type="InterPro" id="IPR029753">
    <property type="entry name" value="D-isomer_DH_CS"/>
</dbReference>
<dbReference type="PROSITE" id="PS00670">
    <property type="entry name" value="D_2_HYDROXYACID_DH_2"/>
    <property type="match status" value="1"/>
</dbReference>
<dbReference type="InterPro" id="IPR006139">
    <property type="entry name" value="D-isomer_2_OHA_DH_cat_dom"/>
</dbReference>
<dbReference type="InterPro" id="IPR036291">
    <property type="entry name" value="NAD(P)-bd_dom_sf"/>
</dbReference>
<evidence type="ECO:0000259" key="6">
    <source>
        <dbReference type="Pfam" id="PF02826"/>
    </source>
</evidence>
<protein>
    <recommendedName>
        <fullName evidence="9">Phosphoglycerate dehydrogenase</fullName>
    </recommendedName>
</protein>
<evidence type="ECO:0000256" key="4">
    <source>
        <dbReference type="RuleBase" id="RU003719"/>
    </source>
</evidence>
<dbReference type="Gene3D" id="3.40.50.720">
    <property type="entry name" value="NAD(P)-binding Rossmann-like Domain"/>
    <property type="match status" value="2"/>
</dbReference>
<dbReference type="GO" id="GO:0016616">
    <property type="term" value="F:oxidoreductase activity, acting on the CH-OH group of donors, NAD or NADP as acceptor"/>
    <property type="evidence" value="ECO:0007669"/>
    <property type="project" value="InterPro"/>
</dbReference>
<reference evidence="7" key="1">
    <citation type="submission" date="2023-03" db="EMBL/GenBank/DDBJ databases">
        <title>Amycolatopsis taiwanensis NBRC 103393.</title>
        <authorList>
            <person name="Ichikawa N."/>
            <person name="Sato H."/>
            <person name="Tonouchi N."/>
        </authorList>
    </citation>
    <scope>NUCLEOTIDE SEQUENCE</scope>
    <source>
        <strain evidence="7">NBRC 103393</strain>
    </source>
</reference>
<evidence type="ECO:0000256" key="2">
    <source>
        <dbReference type="ARBA" id="ARBA00023002"/>
    </source>
</evidence>
<keyword evidence="3" id="KW-0520">NAD</keyword>
<dbReference type="Proteomes" id="UP001165136">
    <property type="component" value="Unassembled WGS sequence"/>
</dbReference>
<evidence type="ECO:0000313" key="8">
    <source>
        <dbReference type="Proteomes" id="UP001165136"/>
    </source>
</evidence>
<organism evidence="7 8">
    <name type="scientific">Amycolatopsis taiwanensis</name>
    <dbReference type="NCBI Taxonomy" id="342230"/>
    <lineage>
        <taxon>Bacteria</taxon>
        <taxon>Bacillati</taxon>
        <taxon>Actinomycetota</taxon>
        <taxon>Actinomycetes</taxon>
        <taxon>Pseudonocardiales</taxon>
        <taxon>Pseudonocardiaceae</taxon>
        <taxon>Amycolatopsis</taxon>
    </lineage>
</organism>
<keyword evidence="2 4" id="KW-0560">Oxidoreductase</keyword>